<keyword evidence="2" id="KW-1185">Reference proteome</keyword>
<sequence>MQIFKQADMVKGWFVGDFTPTVLATRAAEVAIKTYAAGAREERHYHKIAQEITVIQSGRVQMNGREFSAGDIILIQPLESTDFVVLEDTVTVVVKVPGAVDDKYLGEPEAAC</sequence>
<dbReference type="Proteomes" id="UP000450676">
    <property type="component" value="Unassembled WGS sequence"/>
</dbReference>
<comment type="caution">
    <text evidence="1">The sequence shown here is derived from an EMBL/GenBank/DDBJ whole genome shotgun (WGS) entry which is preliminary data.</text>
</comment>
<accession>A0A7X4HFW2</accession>
<dbReference type="EMBL" id="WWCU01000031">
    <property type="protein sequence ID" value="MYN10028.1"/>
    <property type="molecule type" value="Genomic_DNA"/>
</dbReference>
<dbReference type="Gene3D" id="2.60.120.10">
    <property type="entry name" value="Jelly Rolls"/>
    <property type="match status" value="1"/>
</dbReference>
<name>A0A7X4HFW2_9BURK</name>
<dbReference type="InterPro" id="IPR014710">
    <property type="entry name" value="RmlC-like_jellyroll"/>
</dbReference>
<dbReference type="CDD" id="cd02208">
    <property type="entry name" value="cupin_RmlC-like"/>
    <property type="match status" value="1"/>
</dbReference>
<dbReference type="SUPFAM" id="SSF51182">
    <property type="entry name" value="RmlC-like cupins"/>
    <property type="match status" value="1"/>
</dbReference>
<gene>
    <name evidence="1" type="ORF">GTP77_22155</name>
</gene>
<evidence type="ECO:0000313" key="1">
    <source>
        <dbReference type="EMBL" id="MYN10028.1"/>
    </source>
</evidence>
<protein>
    <recommendedName>
        <fullName evidence="3">Cupin domain-containing protein</fullName>
    </recommendedName>
</protein>
<dbReference type="AlphaFoldDB" id="A0A7X4HFW2"/>
<reference evidence="1 2" key="1">
    <citation type="submission" date="2019-12" db="EMBL/GenBank/DDBJ databases">
        <title>Novel species isolated from a subtropical stream in China.</title>
        <authorList>
            <person name="Lu H."/>
        </authorList>
    </citation>
    <scope>NUCLEOTIDE SEQUENCE [LARGE SCALE GENOMIC DNA]</scope>
    <source>
        <strain evidence="1 2">FT127W</strain>
    </source>
</reference>
<evidence type="ECO:0008006" key="3">
    <source>
        <dbReference type="Google" id="ProtNLM"/>
    </source>
</evidence>
<dbReference type="InterPro" id="IPR011051">
    <property type="entry name" value="RmlC_Cupin_sf"/>
</dbReference>
<proteinExistence type="predicted"/>
<dbReference type="RefSeq" id="WP_161074325.1">
    <property type="nucleotide sequence ID" value="NZ_CP086370.1"/>
</dbReference>
<evidence type="ECO:0000313" key="2">
    <source>
        <dbReference type="Proteomes" id="UP000450676"/>
    </source>
</evidence>
<organism evidence="1 2">
    <name type="scientific">Pseudoduganella aquatica</name>
    <dbReference type="NCBI Taxonomy" id="2660641"/>
    <lineage>
        <taxon>Bacteria</taxon>
        <taxon>Pseudomonadati</taxon>
        <taxon>Pseudomonadota</taxon>
        <taxon>Betaproteobacteria</taxon>
        <taxon>Burkholderiales</taxon>
        <taxon>Oxalobacteraceae</taxon>
        <taxon>Telluria group</taxon>
        <taxon>Pseudoduganella</taxon>
    </lineage>
</organism>